<dbReference type="AlphaFoldDB" id="A0A8H4EUL3"/>
<evidence type="ECO:0000313" key="1">
    <source>
        <dbReference type="EMBL" id="KAF0555613.1"/>
    </source>
</evidence>
<organism evidence="1 2">
    <name type="scientific">Gigaspora margarita</name>
    <dbReference type="NCBI Taxonomy" id="4874"/>
    <lineage>
        <taxon>Eukaryota</taxon>
        <taxon>Fungi</taxon>
        <taxon>Fungi incertae sedis</taxon>
        <taxon>Mucoromycota</taxon>
        <taxon>Glomeromycotina</taxon>
        <taxon>Glomeromycetes</taxon>
        <taxon>Diversisporales</taxon>
        <taxon>Gigasporaceae</taxon>
        <taxon>Gigaspora</taxon>
    </lineage>
</organism>
<name>A0A8H4EUL3_GIGMA</name>
<reference evidence="1 2" key="1">
    <citation type="journal article" date="2019" name="Environ. Microbiol.">
        <title>At the nexus of three kingdoms: the genome of the mycorrhizal fungus Gigaspora margarita provides insights into plant, endobacterial and fungal interactions.</title>
        <authorList>
            <person name="Venice F."/>
            <person name="Ghignone S."/>
            <person name="Salvioli di Fossalunga A."/>
            <person name="Amselem J."/>
            <person name="Novero M."/>
            <person name="Xianan X."/>
            <person name="Sedzielewska Toro K."/>
            <person name="Morin E."/>
            <person name="Lipzen A."/>
            <person name="Grigoriev I.V."/>
            <person name="Henrissat B."/>
            <person name="Martin F.M."/>
            <person name="Bonfante P."/>
        </authorList>
    </citation>
    <scope>NUCLEOTIDE SEQUENCE [LARGE SCALE GENOMIC DNA]</scope>
    <source>
        <strain evidence="1 2">BEG34</strain>
    </source>
</reference>
<protein>
    <submittedName>
        <fullName evidence="1">Uncharacterized protein</fullName>
    </submittedName>
</protein>
<sequence length="371" mass="43169">MDDLEHARQIPLINETISLLKNSSINESPANDVYLKIQYLRSILIIDKGMVKPSDELITKVKDALKHHDPYHELIELDRIVYLLYEIFDLSLRQEIESILGCNGQPNVKVLMKRTIPIKNSPFPIGKFSFVDSQIAWILIGIPAKVGYFNTSTRNINVSCSDSILVTSFKYPSLNSELSFIADILSYQDDKIKINVYNSISDDNNEFFDNQYTNIDLYGFEGISSYNEISKKNQELKCSIQWHILENLKSSSVDLSETLDHLDAIGKTIYSKNIFIKLVDIYNFETSKQDHSYIKFKFFPTDSINYIYQKISKEFSIENFFLIHKKGYKIIVSWDSLEDNTTYNYDENKNYDNYVLDLLETLNRDNVFDEE</sequence>
<comment type="caution">
    <text evidence="1">The sequence shown here is derived from an EMBL/GenBank/DDBJ whole genome shotgun (WGS) entry which is preliminary data.</text>
</comment>
<accession>A0A8H4EUL3</accession>
<evidence type="ECO:0000313" key="2">
    <source>
        <dbReference type="Proteomes" id="UP000439903"/>
    </source>
</evidence>
<dbReference type="Proteomes" id="UP000439903">
    <property type="component" value="Unassembled WGS sequence"/>
</dbReference>
<gene>
    <name evidence="1" type="ORF">F8M41_016989</name>
</gene>
<dbReference type="EMBL" id="WTPW01000039">
    <property type="protein sequence ID" value="KAF0555613.1"/>
    <property type="molecule type" value="Genomic_DNA"/>
</dbReference>
<keyword evidence="2" id="KW-1185">Reference proteome</keyword>
<proteinExistence type="predicted"/>